<keyword evidence="2" id="KW-1133">Transmembrane helix</keyword>
<feature type="transmembrane region" description="Helical" evidence="2">
    <location>
        <begin position="34"/>
        <end position="58"/>
    </location>
</feature>
<dbReference type="Gene3D" id="2.160.20.80">
    <property type="entry name" value="E3 ubiquitin-protein ligase SopA"/>
    <property type="match status" value="1"/>
</dbReference>
<dbReference type="PANTHER" id="PTHR14136">
    <property type="entry name" value="BTB_POZ DOMAIN-CONTAINING PROTEIN KCTD9"/>
    <property type="match status" value="1"/>
</dbReference>
<feature type="transmembrane region" description="Helical" evidence="2">
    <location>
        <begin position="78"/>
        <end position="99"/>
    </location>
</feature>
<dbReference type="InterPro" id="IPR001646">
    <property type="entry name" value="5peptide_repeat"/>
</dbReference>
<evidence type="ECO:0000256" key="1">
    <source>
        <dbReference type="SAM" id="MobiDB-lite"/>
    </source>
</evidence>
<proteinExistence type="predicted"/>
<evidence type="ECO:0000313" key="3">
    <source>
        <dbReference type="EMBL" id="MBY8880679.1"/>
    </source>
</evidence>
<dbReference type="PANTHER" id="PTHR14136:SF17">
    <property type="entry name" value="BTB_POZ DOMAIN-CONTAINING PROTEIN KCTD9"/>
    <property type="match status" value="1"/>
</dbReference>
<name>A0ABS7QFX3_9ACTN</name>
<sequence>MLLVMGAGDASTRWSTGRQAGLEQPWLSRHRLHMLAVVGLLGVIGGVLVILGPVSWLVAGDSVRSLKGKDQADALNSVRQTVLGAFAGVTVFASLAYTARTYGLSRRGQVTERFRSAVEQLASPEPEIRIGGIYSLEHVLAESPQDHMAVVSVLAAYIRNHTDAAPGRPGILPEDHNADRPAPPWGTQPSQDVQAAVDVLARRPHRHEPRRLDLRGAVLIGLTLRSFEFTTAPRLSPMFLTSADLRGADLRGTDFRRTILNGADLRRACLVHARLAGVALHGADMRQTLLTDADLREADLGAADLRDATGLTAGQLATAFIDAETSLPESLAADPWVAARLADCSAWRSHETHGWSVPPPTHRPG</sequence>
<dbReference type="SUPFAM" id="SSF141571">
    <property type="entry name" value="Pentapeptide repeat-like"/>
    <property type="match status" value="1"/>
</dbReference>
<accession>A0ABS7QFX3</accession>
<evidence type="ECO:0000313" key="4">
    <source>
        <dbReference type="Proteomes" id="UP000778578"/>
    </source>
</evidence>
<keyword evidence="2" id="KW-0472">Membrane</keyword>
<dbReference type="InterPro" id="IPR051082">
    <property type="entry name" value="Pentapeptide-BTB/POZ_domain"/>
</dbReference>
<dbReference type="RefSeq" id="WP_222965949.1">
    <property type="nucleotide sequence ID" value="NZ_JAINZZ010000035.1"/>
</dbReference>
<organism evidence="3 4">
    <name type="scientific">Actinacidiphila acidipaludis</name>
    <dbReference type="NCBI Taxonomy" id="2873382"/>
    <lineage>
        <taxon>Bacteria</taxon>
        <taxon>Bacillati</taxon>
        <taxon>Actinomycetota</taxon>
        <taxon>Actinomycetes</taxon>
        <taxon>Kitasatosporales</taxon>
        <taxon>Streptomycetaceae</taxon>
        <taxon>Actinacidiphila</taxon>
    </lineage>
</organism>
<reference evidence="3 4" key="1">
    <citation type="submission" date="2021-08" db="EMBL/GenBank/DDBJ databases">
        <title>WGS of actinomycetes from Thailand.</title>
        <authorList>
            <person name="Thawai C."/>
        </authorList>
    </citation>
    <scope>NUCLEOTIDE SEQUENCE [LARGE SCALE GENOMIC DNA]</scope>
    <source>
        <strain evidence="3 4">PLK6-54</strain>
    </source>
</reference>
<dbReference type="Proteomes" id="UP000778578">
    <property type="component" value="Unassembled WGS sequence"/>
</dbReference>
<gene>
    <name evidence="3" type="ORF">K7862_24015</name>
</gene>
<keyword evidence="4" id="KW-1185">Reference proteome</keyword>
<dbReference type="Pfam" id="PF00805">
    <property type="entry name" value="Pentapeptide"/>
    <property type="match status" value="1"/>
</dbReference>
<dbReference type="EMBL" id="JAINZZ010000035">
    <property type="protein sequence ID" value="MBY8880679.1"/>
    <property type="molecule type" value="Genomic_DNA"/>
</dbReference>
<evidence type="ECO:0000256" key="2">
    <source>
        <dbReference type="SAM" id="Phobius"/>
    </source>
</evidence>
<protein>
    <submittedName>
        <fullName evidence="3">Pentapeptide repeat-containing protein</fullName>
    </submittedName>
</protein>
<feature type="region of interest" description="Disordered" evidence="1">
    <location>
        <begin position="171"/>
        <end position="190"/>
    </location>
</feature>
<comment type="caution">
    <text evidence="3">The sequence shown here is derived from an EMBL/GenBank/DDBJ whole genome shotgun (WGS) entry which is preliminary data.</text>
</comment>
<keyword evidence="2" id="KW-0812">Transmembrane</keyword>